<keyword evidence="5" id="KW-0808">Transferase</keyword>
<keyword evidence="5" id="KW-0012">Acyltransferase</keyword>
<dbReference type="PROSITE" id="PS00455">
    <property type="entry name" value="AMP_BINDING"/>
    <property type="match status" value="1"/>
</dbReference>
<dbReference type="InterPro" id="IPR042099">
    <property type="entry name" value="ANL_N_sf"/>
</dbReference>
<dbReference type="Gene3D" id="3.30.300.30">
    <property type="match status" value="1"/>
</dbReference>
<dbReference type="AlphaFoldDB" id="A0A7V5U192"/>
<reference evidence="5" key="1">
    <citation type="journal article" date="2020" name="mSystems">
        <title>Genome- and Community-Level Interaction Insights into Carbon Utilization and Element Cycling Functions of Hydrothermarchaeota in Hydrothermal Sediment.</title>
        <authorList>
            <person name="Zhou Z."/>
            <person name="Liu Y."/>
            <person name="Xu W."/>
            <person name="Pan J."/>
            <person name="Luo Z.H."/>
            <person name="Li M."/>
        </authorList>
    </citation>
    <scope>NUCLEOTIDE SEQUENCE [LARGE SCALE GENOMIC DNA]</scope>
    <source>
        <strain evidence="5">HyVt-538</strain>
    </source>
</reference>
<evidence type="ECO:0000256" key="1">
    <source>
        <dbReference type="ARBA" id="ARBA00006432"/>
    </source>
</evidence>
<dbReference type="InterPro" id="IPR045851">
    <property type="entry name" value="AMP-bd_C_sf"/>
</dbReference>
<keyword evidence="3" id="KW-0472">Membrane</keyword>
<accession>A0A7V5U192</accession>
<dbReference type="GO" id="GO:0016746">
    <property type="term" value="F:acyltransferase activity"/>
    <property type="evidence" value="ECO:0007669"/>
    <property type="project" value="UniProtKB-KW"/>
</dbReference>
<gene>
    <name evidence="5" type="ORF">ENK01_03255</name>
</gene>
<proteinExistence type="inferred from homology"/>
<dbReference type="InterPro" id="IPR020845">
    <property type="entry name" value="AMP-binding_CS"/>
</dbReference>
<dbReference type="GO" id="GO:0006631">
    <property type="term" value="P:fatty acid metabolic process"/>
    <property type="evidence" value="ECO:0007669"/>
    <property type="project" value="TreeGrafter"/>
</dbReference>
<feature type="domain" description="AMP-dependent synthetase/ligase" evidence="4">
    <location>
        <begin position="27"/>
        <end position="377"/>
    </location>
</feature>
<keyword evidence="2" id="KW-0436">Ligase</keyword>
<dbReference type="SUPFAM" id="SSF56801">
    <property type="entry name" value="Acetyl-CoA synthetase-like"/>
    <property type="match status" value="1"/>
</dbReference>
<keyword evidence="3" id="KW-1133">Transmembrane helix</keyword>
<dbReference type="EMBL" id="DROP01000219">
    <property type="protein sequence ID" value="HHI88948.1"/>
    <property type="molecule type" value="Genomic_DNA"/>
</dbReference>
<organism evidence="5">
    <name type="scientific">Hellea balneolensis</name>
    <dbReference type="NCBI Taxonomy" id="287478"/>
    <lineage>
        <taxon>Bacteria</taxon>
        <taxon>Pseudomonadati</taxon>
        <taxon>Pseudomonadota</taxon>
        <taxon>Alphaproteobacteria</taxon>
        <taxon>Maricaulales</taxon>
        <taxon>Robiginitomaculaceae</taxon>
        <taxon>Hellea</taxon>
    </lineage>
</organism>
<dbReference type="GO" id="GO:0031956">
    <property type="term" value="F:medium-chain fatty acid-CoA ligase activity"/>
    <property type="evidence" value="ECO:0007669"/>
    <property type="project" value="TreeGrafter"/>
</dbReference>
<evidence type="ECO:0000256" key="2">
    <source>
        <dbReference type="ARBA" id="ARBA00022598"/>
    </source>
</evidence>
<dbReference type="PANTHER" id="PTHR43201:SF5">
    <property type="entry name" value="MEDIUM-CHAIN ACYL-COA LIGASE ACSF2, MITOCHONDRIAL"/>
    <property type="match status" value="1"/>
</dbReference>
<evidence type="ECO:0000259" key="4">
    <source>
        <dbReference type="Pfam" id="PF00501"/>
    </source>
</evidence>
<comment type="caution">
    <text evidence="5">The sequence shown here is derived from an EMBL/GenBank/DDBJ whole genome shotgun (WGS) entry which is preliminary data.</text>
</comment>
<sequence length="524" mass="57129">MGKFKESRANITVFGALLRARREFGGRKIALLDADDRELSYNDMIKASFALGSALKAQTDKNEKVGILLPTGAGSLLAFFALSAAGRIPAMLNFTAGVHNLKAAFKAAEIRKVVTAKRFIKLAQLEPLIEKLSERVDFIYLEDVQKSISLKNKLAALFGMLAPGLVMARPSYKKPAVILFTSGTEGDPKGVALSHKNLVANCEQVRAHIDELYPETDVVFNPLPTFHCFGLTGGALLPLFAGMKVALYPSPLHVKEIPKRIEKVGTTIMFATDTFLARYARSSKGDELKGLRFAVCGAEQVKDETRNFVRKKFDMQILEGYGATEAAPVIAVNQPTANRPGTVGHFLPGEEYRLDPVPGIEKGGRLYVRGPNVMMGYITTENPGVIQPPKDGWHDTGDIVEVDEDGYVSIRGRVKRFANIGGETVSLAVVENCANAVWPDFEHVALIRPDPKKGEQIVLLSSCAEANRNDLRSWAQNHGVSELALPRQIVYVPEIPLLGTGKVDYNGAARLMEKTLNAPSDNSA</sequence>
<dbReference type="Gene3D" id="3.40.50.12780">
    <property type="entry name" value="N-terminal domain of ligase-like"/>
    <property type="match status" value="1"/>
</dbReference>
<protein>
    <submittedName>
        <fullName evidence="5">2-acylglycerophosphoethanolamine acyltransferase</fullName>
    </submittedName>
</protein>
<dbReference type="Pfam" id="PF00501">
    <property type="entry name" value="AMP-binding"/>
    <property type="match status" value="1"/>
</dbReference>
<name>A0A7V5U192_9PROT</name>
<dbReference type="PANTHER" id="PTHR43201">
    <property type="entry name" value="ACYL-COA SYNTHETASE"/>
    <property type="match status" value="1"/>
</dbReference>
<feature type="transmembrane region" description="Helical" evidence="3">
    <location>
        <begin position="65"/>
        <end position="85"/>
    </location>
</feature>
<dbReference type="InterPro" id="IPR000873">
    <property type="entry name" value="AMP-dep_synth/lig_dom"/>
</dbReference>
<dbReference type="Proteomes" id="UP000885806">
    <property type="component" value="Unassembled WGS sequence"/>
</dbReference>
<keyword evidence="3" id="KW-0812">Transmembrane</keyword>
<comment type="similarity">
    <text evidence="1">Belongs to the ATP-dependent AMP-binding enzyme family.</text>
</comment>
<evidence type="ECO:0000256" key="3">
    <source>
        <dbReference type="SAM" id="Phobius"/>
    </source>
</evidence>
<evidence type="ECO:0000313" key="5">
    <source>
        <dbReference type="EMBL" id="HHI88948.1"/>
    </source>
</evidence>